<evidence type="ECO:0000256" key="1">
    <source>
        <dbReference type="ARBA" id="ARBA00023015"/>
    </source>
</evidence>
<dbReference type="PROSITE" id="PS01124">
    <property type="entry name" value="HTH_ARAC_FAMILY_2"/>
    <property type="match status" value="1"/>
</dbReference>
<reference evidence="5" key="2">
    <citation type="journal article" date="2021" name="PeerJ">
        <title>Extensive microbial diversity within the chicken gut microbiome revealed by metagenomics and culture.</title>
        <authorList>
            <person name="Gilroy R."/>
            <person name="Ravi A."/>
            <person name="Getino M."/>
            <person name="Pursley I."/>
            <person name="Horton D.L."/>
            <person name="Alikhan N.F."/>
            <person name="Baker D."/>
            <person name="Gharbi K."/>
            <person name="Hall N."/>
            <person name="Watson M."/>
            <person name="Adriaenssens E.M."/>
            <person name="Foster-Nyarko E."/>
            <person name="Jarju S."/>
            <person name="Secka A."/>
            <person name="Antonio M."/>
            <person name="Oren A."/>
            <person name="Chaudhuri R.R."/>
            <person name="La Ragione R."/>
            <person name="Hildebrand F."/>
            <person name="Pallen M.J."/>
        </authorList>
    </citation>
    <scope>NUCLEOTIDE SEQUENCE</scope>
    <source>
        <strain evidence="5">ChiW25-3613</strain>
    </source>
</reference>
<dbReference type="Pfam" id="PF02311">
    <property type="entry name" value="AraC_binding"/>
    <property type="match status" value="1"/>
</dbReference>
<dbReference type="SMART" id="SM00342">
    <property type="entry name" value="HTH_ARAC"/>
    <property type="match status" value="1"/>
</dbReference>
<dbReference type="Pfam" id="PF12833">
    <property type="entry name" value="HTH_18"/>
    <property type="match status" value="1"/>
</dbReference>
<dbReference type="InterPro" id="IPR003313">
    <property type="entry name" value="AraC-bd"/>
</dbReference>
<dbReference type="GO" id="GO:0043565">
    <property type="term" value="F:sequence-specific DNA binding"/>
    <property type="evidence" value="ECO:0007669"/>
    <property type="project" value="InterPro"/>
</dbReference>
<dbReference type="InterPro" id="IPR009057">
    <property type="entry name" value="Homeodomain-like_sf"/>
</dbReference>
<evidence type="ECO:0000313" key="6">
    <source>
        <dbReference type="Proteomes" id="UP000824179"/>
    </source>
</evidence>
<keyword evidence="3" id="KW-0804">Transcription</keyword>
<evidence type="ECO:0000259" key="4">
    <source>
        <dbReference type="PROSITE" id="PS01124"/>
    </source>
</evidence>
<organism evidence="5 6">
    <name type="scientific">Candidatus Coproplasma stercoripullorum</name>
    <dbReference type="NCBI Taxonomy" id="2840751"/>
    <lineage>
        <taxon>Bacteria</taxon>
        <taxon>Bacillati</taxon>
        <taxon>Bacillota</taxon>
        <taxon>Clostridia</taxon>
        <taxon>Eubacteriales</taxon>
        <taxon>Candidatus Coproplasma</taxon>
    </lineage>
</organism>
<reference evidence="5" key="1">
    <citation type="submission" date="2020-10" db="EMBL/GenBank/DDBJ databases">
        <authorList>
            <person name="Gilroy R."/>
        </authorList>
    </citation>
    <scope>NUCLEOTIDE SEQUENCE</scope>
    <source>
        <strain evidence="5">ChiW25-3613</strain>
    </source>
</reference>
<evidence type="ECO:0000256" key="3">
    <source>
        <dbReference type="ARBA" id="ARBA00023163"/>
    </source>
</evidence>
<dbReference type="InterPro" id="IPR037923">
    <property type="entry name" value="HTH-like"/>
</dbReference>
<dbReference type="InterPro" id="IPR018060">
    <property type="entry name" value="HTH_AraC"/>
</dbReference>
<protein>
    <submittedName>
        <fullName evidence="5">AraC family ligand binding domain-containing protein</fullName>
    </submittedName>
</protein>
<dbReference type="GO" id="GO:0003700">
    <property type="term" value="F:DNA-binding transcription factor activity"/>
    <property type="evidence" value="ECO:0007669"/>
    <property type="project" value="InterPro"/>
</dbReference>
<comment type="caution">
    <text evidence="5">The sequence shown here is derived from an EMBL/GenBank/DDBJ whole genome shotgun (WGS) entry which is preliminary data.</text>
</comment>
<dbReference type="PANTHER" id="PTHR43280:SF2">
    <property type="entry name" value="HTH-TYPE TRANSCRIPTIONAL REGULATOR EXSA"/>
    <property type="match status" value="1"/>
</dbReference>
<gene>
    <name evidence="5" type="ORF">IAB90_01740</name>
</gene>
<dbReference type="PANTHER" id="PTHR43280">
    <property type="entry name" value="ARAC-FAMILY TRANSCRIPTIONAL REGULATOR"/>
    <property type="match status" value="1"/>
</dbReference>
<keyword evidence="1" id="KW-0805">Transcription regulation</keyword>
<evidence type="ECO:0000256" key="2">
    <source>
        <dbReference type="ARBA" id="ARBA00023125"/>
    </source>
</evidence>
<feature type="domain" description="HTH araC/xylS-type" evidence="4">
    <location>
        <begin position="162"/>
        <end position="256"/>
    </location>
</feature>
<accession>A0A9D1AG26</accession>
<dbReference type="AlphaFoldDB" id="A0A9D1AG26"/>
<dbReference type="Gene3D" id="2.60.120.10">
    <property type="entry name" value="Jelly Rolls"/>
    <property type="match status" value="1"/>
</dbReference>
<proteinExistence type="predicted"/>
<dbReference type="SUPFAM" id="SSF46689">
    <property type="entry name" value="Homeodomain-like"/>
    <property type="match status" value="1"/>
</dbReference>
<dbReference type="Gene3D" id="1.10.10.60">
    <property type="entry name" value="Homeodomain-like"/>
    <property type="match status" value="1"/>
</dbReference>
<dbReference type="InterPro" id="IPR014710">
    <property type="entry name" value="RmlC-like_jellyroll"/>
</dbReference>
<name>A0A9D1AG26_9FIRM</name>
<evidence type="ECO:0000313" key="5">
    <source>
        <dbReference type="EMBL" id="HIR39081.1"/>
    </source>
</evidence>
<dbReference type="SUPFAM" id="SSF51215">
    <property type="entry name" value="Regulatory protein AraC"/>
    <property type="match status" value="1"/>
</dbReference>
<dbReference type="Proteomes" id="UP000824179">
    <property type="component" value="Unassembled WGS sequence"/>
</dbReference>
<keyword evidence="2" id="KW-0238">DNA-binding</keyword>
<dbReference type="EMBL" id="DVHB01000036">
    <property type="protein sequence ID" value="HIR39081.1"/>
    <property type="molecule type" value="Genomic_DNA"/>
</dbReference>
<sequence>MFSFAYGNIDFSHKIDNPSSPTEDYYKHIHTFMEILHFVQGDVDYTVESETRTLQPGDTVLVAPGKLHFAIVNLNEKPYERYVLKFPEILVPDYLKEALLAHRPFFLPSEEYTPIFAKLDEYRKNFSKAETYTLFTCELSKLLIMMNRSASLGKQKANPFIEKIITYINNNITSEITLDSLAEDLMYSKSYISNEFKKYMHIPMMQYVRSKKILFAHTLIMNGMKKSEAAEKLGFMNYSTFFRSYRKLLNINSETE</sequence>